<keyword evidence="1" id="KW-0245">EGF-like domain</keyword>
<keyword evidence="1" id="KW-1015">Disulfide bond</keyword>
<dbReference type="PROSITE" id="PS50026">
    <property type="entry name" value="EGF_3"/>
    <property type="match status" value="1"/>
</dbReference>
<dbReference type="PROSITE" id="PS00022">
    <property type="entry name" value="EGF_1"/>
    <property type="match status" value="1"/>
</dbReference>
<dbReference type="AlphaFoldDB" id="A0A820TII0"/>
<feature type="non-terminal residue" evidence="3">
    <location>
        <position position="47"/>
    </location>
</feature>
<evidence type="ECO:0000313" key="3">
    <source>
        <dbReference type="EMBL" id="CAF4471701.1"/>
    </source>
</evidence>
<accession>A0A820TII0</accession>
<feature type="disulfide bond" evidence="1">
    <location>
        <begin position="36"/>
        <end position="45"/>
    </location>
</feature>
<feature type="non-terminal residue" evidence="3">
    <location>
        <position position="1"/>
    </location>
</feature>
<comment type="caution">
    <text evidence="1">Lacks conserved residue(s) required for the propagation of feature annotation.</text>
</comment>
<evidence type="ECO:0000313" key="4">
    <source>
        <dbReference type="Proteomes" id="UP000663881"/>
    </source>
</evidence>
<proteinExistence type="predicted"/>
<comment type="caution">
    <text evidence="3">The sequence shown here is derived from an EMBL/GenBank/DDBJ whole genome shotgun (WGS) entry which is preliminary data.</text>
</comment>
<gene>
    <name evidence="3" type="ORF">OKA104_LOCUS55272</name>
</gene>
<dbReference type="EMBL" id="CAJOAY010038688">
    <property type="protein sequence ID" value="CAF4471701.1"/>
    <property type="molecule type" value="Genomic_DNA"/>
</dbReference>
<dbReference type="InterPro" id="IPR000742">
    <property type="entry name" value="EGF"/>
</dbReference>
<organism evidence="3 4">
    <name type="scientific">Adineta steineri</name>
    <dbReference type="NCBI Taxonomy" id="433720"/>
    <lineage>
        <taxon>Eukaryota</taxon>
        <taxon>Metazoa</taxon>
        <taxon>Spiralia</taxon>
        <taxon>Gnathifera</taxon>
        <taxon>Rotifera</taxon>
        <taxon>Eurotatoria</taxon>
        <taxon>Bdelloidea</taxon>
        <taxon>Adinetida</taxon>
        <taxon>Adinetidae</taxon>
        <taxon>Adineta</taxon>
    </lineage>
</organism>
<sequence length="47" mass="4621">TDGSCQCVGQWTGTTCSTCGCVNGGTCSSTDGSCQCVGQWTGTTCST</sequence>
<name>A0A820TII0_9BILA</name>
<dbReference type="Proteomes" id="UP000663881">
    <property type="component" value="Unassembled WGS sequence"/>
</dbReference>
<dbReference type="Gene3D" id="2.10.25.10">
    <property type="entry name" value="Laminin"/>
    <property type="match status" value="1"/>
</dbReference>
<evidence type="ECO:0000256" key="1">
    <source>
        <dbReference type="PROSITE-ProRule" id="PRU00076"/>
    </source>
</evidence>
<feature type="domain" description="EGF-like" evidence="2">
    <location>
        <begin position="12"/>
        <end position="46"/>
    </location>
</feature>
<evidence type="ECO:0000259" key="2">
    <source>
        <dbReference type="PROSITE" id="PS50026"/>
    </source>
</evidence>
<protein>
    <recommendedName>
        <fullName evidence="2">EGF-like domain-containing protein</fullName>
    </recommendedName>
</protein>
<reference evidence="3" key="1">
    <citation type="submission" date="2021-02" db="EMBL/GenBank/DDBJ databases">
        <authorList>
            <person name="Nowell W R."/>
        </authorList>
    </citation>
    <scope>NUCLEOTIDE SEQUENCE</scope>
</reference>